<sequence>MKTEKLIQEYEINAHTMIIVPKGLTHSNVYELDEEYLTPSVPLEIVKKGCQYFGCSFEGRRSGTKELINISIKAPIIVDPHTPIYLLPTSSPLKPQCIWINPVHVISHEKNDSQSIFITFRNNKTYEVPISFASFDNQLSRAARLRIKYSDNIKRMENQIKSTTKTFYFKAAEQQRKYDSKG</sequence>
<dbReference type="EMBL" id="LS483476">
    <property type="protein sequence ID" value="SQI60978.1"/>
    <property type="molecule type" value="Genomic_DNA"/>
</dbReference>
<accession>A0A2X4WMS7</accession>
<protein>
    <submittedName>
        <fullName evidence="2">Competence transcription factor (CTF)</fullName>
    </submittedName>
</protein>
<dbReference type="PIRSF" id="PIRSF011560">
    <property type="entry name" value="ComK"/>
    <property type="match status" value="1"/>
</dbReference>
<dbReference type="KEGG" id="blen:NCTC4824_03009"/>
<keyword evidence="3" id="KW-1185">Reference proteome</keyword>
<keyword evidence="1" id="KW-0175">Coiled coil</keyword>
<dbReference type="STRING" id="1348624.GCA_001591545_02057"/>
<name>A0A2X4WMS7_LEDLE</name>
<dbReference type="AlphaFoldDB" id="A0A2X4WMS7"/>
<dbReference type="GO" id="GO:0030420">
    <property type="term" value="P:establishment of competence for transformation"/>
    <property type="evidence" value="ECO:0007669"/>
    <property type="project" value="InterPro"/>
</dbReference>
<proteinExistence type="predicted"/>
<organism evidence="2 3">
    <name type="scientific">Lederbergia lenta</name>
    <name type="common">Bacillus lentus</name>
    <dbReference type="NCBI Taxonomy" id="1467"/>
    <lineage>
        <taxon>Bacteria</taxon>
        <taxon>Bacillati</taxon>
        <taxon>Bacillota</taxon>
        <taxon>Bacilli</taxon>
        <taxon>Bacillales</taxon>
        <taxon>Bacillaceae</taxon>
        <taxon>Lederbergia</taxon>
    </lineage>
</organism>
<feature type="coiled-coil region" evidence="1">
    <location>
        <begin position="139"/>
        <end position="166"/>
    </location>
</feature>
<reference evidence="2 3" key="1">
    <citation type="submission" date="2018-06" db="EMBL/GenBank/DDBJ databases">
        <authorList>
            <consortium name="Pathogen Informatics"/>
            <person name="Doyle S."/>
        </authorList>
    </citation>
    <scope>NUCLEOTIDE SEQUENCE [LARGE SCALE GENOMIC DNA]</scope>
    <source>
        <strain evidence="2 3">NCTC4824</strain>
    </source>
</reference>
<dbReference type="Pfam" id="PF06338">
    <property type="entry name" value="ComK"/>
    <property type="match status" value="1"/>
</dbReference>
<dbReference type="Proteomes" id="UP000249134">
    <property type="component" value="Chromosome 1"/>
</dbReference>
<evidence type="ECO:0000256" key="1">
    <source>
        <dbReference type="SAM" id="Coils"/>
    </source>
</evidence>
<evidence type="ECO:0000313" key="3">
    <source>
        <dbReference type="Proteomes" id="UP000249134"/>
    </source>
</evidence>
<gene>
    <name evidence="2" type="ORF">NCTC4824_03009</name>
</gene>
<dbReference type="RefSeq" id="WP_082788646.1">
    <property type="nucleotide sequence ID" value="NZ_CBCSGM010000001.1"/>
</dbReference>
<evidence type="ECO:0000313" key="2">
    <source>
        <dbReference type="EMBL" id="SQI60978.1"/>
    </source>
</evidence>
<dbReference type="InterPro" id="IPR010461">
    <property type="entry name" value="ComK"/>
</dbReference>